<dbReference type="AlphaFoldDB" id="A0A6M4A5V1"/>
<sequence>MRADARKLCQSLRINIDDLRAGMFVSELDRPWTQTSFMLQGFLLTELLDLQSLQALVKEVLIDPSRSDPQSLLHLPWELLHEAAPAEAEVSNASQVRLVMMPAPQVQASWLARLQAWFEPAKYQRRSVFAAKKPWQGAAGPKADYLQYDSRPATNTGLAPKSRKPDRLSRFPPPSTTEFSQAIQTLYPRDVAFARLNLLEHWNNWCEQRAKDKTRVRGKNIRPRPPWKRTPDYLSSTVSLVVYQDQSTIQDEIVFARTVIEKADKLLSKLSDEIRNDRSIELEEVRPTLQLLTESVIANPAALMWLLRMRSKNCGTYAHGLKVAVYI</sequence>
<evidence type="ECO:0000256" key="1">
    <source>
        <dbReference type="SAM" id="MobiDB-lite"/>
    </source>
</evidence>
<evidence type="ECO:0000313" key="3">
    <source>
        <dbReference type="EMBL" id="QJQ06298.1"/>
    </source>
</evidence>
<accession>A0A6M4A5V1</accession>
<evidence type="ECO:0000313" key="4">
    <source>
        <dbReference type="Proteomes" id="UP000274350"/>
    </source>
</evidence>
<proteinExistence type="predicted"/>
<feature type="domain" description="DUF3391" evidence="2">
    <location>
        <begin position="13"/>
        <end position="129"/>
    </location>
</feature>
<dbReference type="Proteomes" id="UP000274350">
    <property type="component" value="Chromosome"/>
</dbReference>
<keyword evidence="4" id="KW-1185">Reference proteome</keyword>
<organism evidence="3 4">
    <name type="scientific">Undibacterium piscinae</name>
    <dbReference type="NCBI Taxonomy" id="2495591"/>
    <lineage>
        <taxon>Bacteria</taxon>
        <taxon>Pseudomonadati</taxon>
        <taxon>Pseudomonadota</taxon>
        <taxon>Betaproteobacteria</taxon>
        <taxon>Burkholderiales</taxon>
        <taxon>Oxalobacteraceae</taxon>
        <taxon>Undibacterium</taxon>
    </lineage>
</organism>
<dbReference type="KEGG" id="upi:EJG51_011035"/>
<dbReference type="EMBL" id="CP051152">
    <property type="protein sequence ID" value="QJQ06298.1"/>
    <property type="molecule type" value="Genomic_DNA"/>
</dbReference>
<reference evidence="3 4" key="1">
    <citation type="journal article" date="2019" name="Int. J. Syst. Evol. Microbiol.">
        <title>Undibacterium piscinae sp. nov., isolated from Korean shiner intestine.</title>
        <authorList>
            <person name="Lee S.Y."/>
            <person name="Kang W."/>
            <person name="Kim P.S."/>
            <person name="Kim H.S."/>
            <person name="Sung H."/>
            <person name="Shin N.R."/>
            <person name="Whon T.W."/>
            <person name="Yun J.H."/>
            <person name="Lee J.Y."/>
            <person name="Lee J.Y."/>
            <person name="Jung M.J."/>
            <person name="Jeong Y.S."/>
            <person name="Tak E.J."/>
            <person name="Han J.E."/>
            <person name="Hyun D.W."/>
            <person name="Kang M.S."/>
            <person name="Lee K.E."/>
            <person name="Lee B.H."/>
            <person name="Bae J.W."/>
        </authorList>
    </citation>
    <scope>NUCLEOTIDE SEQUENCE [LARGE SCALE GENOMIC DNA]</scope>
    <source>
        <strain evidence="3 4">S11R28</strain>
    </source>
</reference>
<evidence type="ECO:0000259" key="2">
    <source>
        <dbReference type="Pfam" id="PF11871"/>
    </source>
</evidence>
<dbReference type="InterPro" id="IPR021812">
    <property type="entry name" value="DUF3391"/>
</dbReference>
<feature type="region of interest" description="Disordered" evidence="1">
    <location>
        <begin position="139"/>
        <end position="177"/>
    </location>
</feature>
<name>A0A6M4A5V1_9BURK</name>
<dbReference type="Pfam" id="PF11871">
    <property type="entry name" value="DUF3391"/>
    <property type="match status" value="1"/>
</dbReference>
<gene>
    <name evidence="3" type="ORF">EJG51_011035</name>
</gene>
<protein>
    <submittedName>
        <fullName evidence="3">DUF3391 domain-containing protein</fullName>
    </submittedName>
</protein>